<name>A0ABT7LW81_9CYAN</name>
<accession>A0ABT7LW81</accession>
<evidence type="ECO:0000313" key="3">
    <source>
        <dbReference type="Proteomes" id="UP001230986"/>
    </source>
</evidence>
<comment type="caution">
    <text evidence="2">The sequence shown here is derived from an EMBL/GenBank/DDBJ whole genome shotgun (WGS) entry which is preliminary data.</text>
</comment>
<dbReference type="EMBL" id="JASVEJ010000008">
    <property type="protein sequence ID" value="MDL5056290.1"/>
    <property type="molecule type" value="Genomic_DNA"/>
</dbReference>
<reference evidence="2 3" key="1">
    <citation type="submission" date="2023-06" db="EMBL/GenBank/DDBJ databases">
        <title>Whole genome sequence of Oscillatoria calcuttensis NRMC-F 0142.</title>
        <authorList>
            <person name="Shakena Fathima T."/>
            <person name="Muralitharan G."/>
            <person name="Thajuddin N."/>
        </authorList>
    </citation>
    <scope>NUCLEOTIDE SEQUENCE [LARGE SCALE GENOMIC DNA]</scope>
    <source>
        <strain evidence="2 3">NRMC-F 0142</strain>
    </source>
</reference>
<dbReference type="Proteomes" id="UP001230986">
    <property type="component" value="Unassembled WGS sequence"/>
</dbReference>
<keyword evidence="1" id="KW-1133">Transmembrane helix</keyword>
<dbReference type="RefSeq" id="WP_284476346.1">
    <property type="nucleotide sequence ID" value="NZ_JASVEJ010000008.1"/>
</dbReference>
<dbReference type="PANTHER" id="PTHR37826:SF3">
    <property type="entry name" value="J DOMAIN-CONTAINING PROTEIN"/>
    <property type="match status" value="1"/>
</dbReference>
<evidence type="ECO:0000256" key="1">
    <source>
        <dbReference type="SAM" id="Phobius"/>
    </source>
</evidence>
<proteinExistence type="predicted"/>
<organism evidence="2 3">
    <name type="scientific">Geitlerinema calcuttense NRMC-F 0142</name>
    <dbReference type="NCBI Taxonomy" id="2922238"/>
    <lineage>
        <taxon>Bacteria</taxon>
        <taxon>Bacillati</taxon>
        <taxon>Cyanobacteriota</taxon>
        <taxon>Cyanophyceae</taxon>
        <taxon>Geitlerinematales</taxon>
        <taxon>Geitlerinemataceae</taxon>
        <taxon>Geitlerinema</taxon>
    </lineage>
</organism>
<dbReference type="Gene3D" id="2.20.28.30">
    <property type="entry name" value="RNA polymerase ii, chain L"/>
    <property type="match status" value="2"/>
</dbReference>
<evidence type="ECO:0008006" key="4">
    <source>
        <dbReference type="Google" id="ProtNLM"/>
    </source>
</evidence>
<keyword evidence="1" id="KW-0812">Transmembrane</keyword>
<gene>
    <name evidence="2" type="ORF">QQ055_02225</name>
</gene>
<evidence type="ECO:0000313" key="2">
    <source>
        <dbReference type="EMBL" id="MDL5056290.1"/>
    </source>
</evidence>
<sequence length="386" mass="43842">MNSQPATQKFPCSGCGADLEYHPGTTSLKCPYCGREEAISQTPQTVEERSFDAHAYQNQTRFAKLSTTALEVRCSDCGASFIFEPPHTAGKCPFCASNIVAQPTEASPTLEPEGLIPFKVSQKQARQQVQDWLKSRWFAPTELKQLAQQEKLQGVYLPFWTYDAQTHSTYRGERGEHYYVTETYTETNAQGETETKTRQVQHTRWHSVSGRVSRFFDDVLVPGTQSIETHRLACLEPWELKQSLCAYNPSYLAGFEAQRSQVPVEDGLQLAKNIMSGTITSDVRWDIGGDEQRIHNISTTYSQITFKHLLLPVWITAYRYRQKRYQVMVNALTGKVHGDRPYSVWKIASTVVAMVAIAFSIWALFTIPWANIRLPSRFPVPTQPQR</sequence>
<dbReference type="PANTHER" id="PTHR37826">
    <property type="entry name" value="FLOTILLIN BAND_7_5 DOMAIN PROTEIN"/>
    <property type="match status" value="1"/>
</dbReference>
<keyword evidence="1" id="KW-0472">Membrane</keyword>
<protein>
    <recommendedName>
        <fullName evidence="4">Primosomal protein N' (Replication factor Y)-superfamily II helicase</fullName>
    </recommendedName>
</protein>
<feature type="transmembrane region" description="Helical" evidence="1">
    <location>
        <begin position="344"/>
        <end position="367"/>
    </location>
</feature>
<keyword evidence="3" id="KW-1185">Reference proteome</keyword>